<evidence type="ECO:0000256" key="1">
    <source>
        <dbReference type="ARBA" id="ARBA00006484"/>
    </source>
</evidence>
<dbReference type="PRINTS" id="PR00080">
    <property type="entry name" value="SDRFAMILY"/>
</dbReference>
<accession>A0AA41QZI7</accession>
<organism evidence="2 3">
    <name type="scientific">Desulfatitalea alkaliphila</name>
    <dbReference type="NCBI Taxonomy" id="2929485"/>
    <lineage>
        <taxon>Bacteria</taxon>
        <taxon>Pseudomonadati</taxon>
        <taxon>Thermodesulfobacteriota</taxon>
        <taxon>Desulfobacteria</taxon>
        <taxon>Desulfobacterales</taxon>
        <taxon>Desulfosarcinaceae</taxon>
        <taxon>Desulfatitalea</taxon>
    </lineage>
</organism>
<dbReference type="PRINTS" id="PR00081">
    <property type="entry name" value="GDHRDH"/>
</dbReference>
<gene>
    <name evidence="2" type="ORF">MRX98_01640</name>
</gene>
<name>A0AA41QZI7_9BACT</name>
<dbReference type="PANTHER" id="PTHR43943">
    <property type="entry name" value="DEHYDROGENASE/REDUCTASE (SDR FAMILY) MEMBER 4"/>
    <property type="match status" value="1"/>
</dbReference>
<dbReference type="Gene3D" id="3.40.50.720">
    <property type="entry name" value="NAD(P)-binding Rossmann-like Domain"/>
    <property type="match status" value="1"/>
</dbReference>
<dbReference type="Pfam" id="PF13561">
    <property type="entry name" value="adh_short_C2"/>
    <property type="match status" value="1"/>
</dbReference>
<proteinExistence type="inferred from homology"/>
<dbReference type="CDD" id="cd05233">
    <property type="entry name" value="SDR_c"/>
    <property type="match status" value="1"/>
</dbReference>
<evidence type="ECO:0000313" key="3">
    <source>
        <dbReference type="Proteomes" id="UP001165427"/>
    </source>
</evidence>
<reference evidence="2" key="1">
    <citation type="submission" date="2022-04" db="EMBL/GenBank/DDBJ databases">
        <title>Desulfatitalea alkaliphila sp. nov., a novel anaerobic sulfate-reducing bacterium isolated from terrestrial mud volcano, Taman Peninsula, Russia.</title>
        <authorList>
            <person name="Khomyakova M.A."/>
            <person name="Merkel A.Y."/>
            <person name="Slobodkin A.I."/>
        </authorList>
    </citation>
    <scope>NUCLEOTIDE SEQUENCE</scope>
    <source>
        <strain evidence="2">M08but</strain>
    </source>
</reference>
<dbReference type="AlphaFoldDB" id="A0AA41QZI7"/>
<dbReference type="InterPro" id="IPR002347">
    <property type="entry name" value="SDR_fam"/>
</dbReference>
<dbReference type="PANTHER" id="PTHR43943:SF2">
    <property type="entry name" value="DEHYDROGENASE_REDUCTASE 4"/>
    <property type="match status" value="1"/>
</dbReference>
<comment type="caution">
    <text evidence="2">The sequence shown here is derived from an EMBL/GenBank/DDBJ whole genome shotgun (WGS) entry which is preliminary data.</text>
</comment>
<dbReference type="Proteomes" id="UP001165427">
    <property type="component" value="Unassembled WGS sequence"/>
</dbReference>
<dbReference type="RefSeq" id="WP_246902445.1">
    <property type="nucleotide sequence ID" value="NZ_JALJRB010000001.1"/>
</dbReference>
<dbReference type="FunFam" id="3.40.50.720:FF:000084">
    <property type="entry name" value="Short-chain dehydrogenase reductase"/>
    <property type="match status" value="1"/>
</dbReference>
<keyword evidence="3" id="KW-1185">Reference proteome</keyword>
<sequence length="254" mass="26478">MFDLSGKTAIVTGATRGIGRAIAELFALHGAGVVVSSRKADACEAAAGQINAKVGEGAGSALPVPCNISHKDQLQALVDRTSAHYGQVDILVCNAAVNVHHGPSATIPDEAFAKIIDSNLKSTHWLCHMVLPGMLQRRAGNIVVVSSIAGLRASEALGAYGISKAGEIALVRNLAAEYGPHNIRVNAIAPGLIKTDFAKALWDNPEYREQRLKATPLRRIGDPMDVAGVALFLVSDASAFMTGQVLVVDGGVTV</sequence>
<dbReference type="SUPFAM" id="SSF51735">
    <property type="entry name" value="NAD(P)-binding Rossmann-fold domains"/>
    <property type="match status" value="1"/>
</dbReference>
<comment type="similarity">
    <text evidence="1">Belongs to the short-chain dehydrogenases/reductases (SDR) family.</text>
</comment>
<dbReference type="NCBIfam" id="NF005559">
    <property type="entry name" value="PRK07231.1"/>
    <property type="match status" value="1"/>
</dbReference>
<dbReference type="EMBL" id="JALJRB010000001">
    <property type="protein sequence ID" value="MCJ8499263.1"/>
    <property type="molecule type" value="Genomic_DNA"/>
</dbReference>
<protein>
    <submittedName>
        <fullName evidence="2">SDR family oxidoreductase</fullName>
    </submittedName>
</protein>
<dbReference type="InterPro" id="IPR036291">
    <property type="entry name" value="NAD(P)-bd_dom_sf"/>
</dbReference>
<evidence type="ECO:0000313" key="2">
    <source>
        <dbReference type="EMBL" id="MCJ8499263.1"/>
    </source>
</evidence>